<dbReference type="AlphaFoldDB" id="A0A6P8RMX5"/>
<evidence type="ECO:0000256" key="2">
    <source>
        <dbReference type="SAM" id="MobiDB-lite"/>
    </source>
</evidence>
<dbReference type="GO" id="GO:0010705">
    <property type="term" value="P:meiotic DNA double-strand break processing involved in reciprocal meiotic recombination"/>
    <property type="evidence" value="ECO:0007669"/>
    <property type="project" value="TreeGrafter"/>
</dbReference>
<evidence type="ECO:0000256" key="1">
    <source>
        <dbReference type="SAM" id="Coils"/>
    </source>
</evidence>
<sequence>MNDKSLSNLDKLLVELVFQLEQDSHSKEHITEQIHLYTANVVEVKQQIHGLQENINKSDHDILCLRKHSKYSKDNHSVWKPTYIVFNNHEAYLECQLQNYREATERDKKIYEEHINQYKEILQQHQALYTESVLAKAYYMKKAELDDIQNRILKCSEQLKWKEAALIDLQEPAPFLSRIDWALQIASLRKNTEDTVKNAILLMNKSSDLTKEAYELELKKKYLEQFRNANPTEIIGESKNLGKEKVLKESIFEEKRYLLNKKHQINLVHVPSIPQKLVRPLQTFKLLMRKKETGEQEKENDMNQLTASSIPLSDNESVKNNTQKYKEFTVNTRTNCGQDPSVTSLQNQMQFRLHVPQRQTKGKNGSQFTATETDNSDSTKAASKTRDSAYASQVIFVFKLKAIHKESFTTPEEVTDRLEENSDIFSRIPECLQFPRTPEQSFFPTTSVTSTFMQSSESTVNKEEFSKTPTFEQTNNVGCEGQTSKSPAFSFLMTSTPKSPHFNLFESSVFETTNSSDQQYDSYSDGNVNPASPHKEMGCLFGKLEKDEFTFNFHPEPSSQAFGNGKDEFSFPFSFGQDQRLSQTSSFKGFQSSSQNTMHFKFF</sequence>
<dbReference type="PANTHER" id="PTHR35449:SF1">
    <property type="entry name" value="PROTEIN SIX6OS1"/>
    <property type="match status" value="1"/>
</dbReference>
<organism evidence="3 5">
    <name type="scientific">Geotrypetes seraphini</name>
    <name type="common">Gaboon caecilian</name>
    <name type="synonym">Caecilia seraphini</name>
    <dbReference type="NCBI Taxonomy" id="260995"/>
    <lineage>
        <taxon>Eukaryota</taxon>
        <taxon>Metazoa</taxon>
        <taxon>Chordata</taxon>
        <taxon>Craniata</taxon>
        <taxon>Vertebrata</taxon>
        <taxon>Euteleostomi</taxon>
        <taxon>Amphibia</taxon>
        <taxon>Gymnophiona</taxon>
        <taxon>Geotrypetes</taxon>
    </lineage>
</organism>
<dbReference type="GO" id="GO:0048477">
    <property type="term" value="P:oogenesis"/>
    <property type="evidence" value="ECO:0007669"/>
    <property type="project" value="TreeGrafter"/>
</dbReference>
<feature type="coiled-coil region" evidence="1">
    <location>
        <begin position="101"/>
        <end position="128"/>
    </location>
</feature>
<dbReference type="RefSeq" id="XP_033806684.1">
    <property type="nucleotide sequence ID" value="XM_033950793.1"/>
</dbReference>
<dbReference type="Proteomes" id="UP000515159">
    <property type="component" value="Chromosome 7"/>
</dbReference>
<keyword evidence="1" id="KW-0175">Coiled coil</keyword>
<reference evidence="4 5" key="1">
    <citation type="submission" date="2025-04" db="UniProtKB">
        <authorList>
            <consortium name="RefSeq"/>
        </authorList>
    </citation>
    <scope>IDENTIFICATION</scope>
</reference>
<dbReference type="CTD" id="101103899"/>
<protein>
    <submittedName>
        <fullName evidence="4 5">Protein SIX6OS1 isoform X1</fullName>
    </submittedName>
</protein>
<dbReference type="GO" id="GO:0007283">
    <property type="term" value="P:spermatogenesis"/>
    <property type="evidence" value="ECO:0007669"/>
    <property type="project" value="TreeGrafter"/>
</dbReference>
<feature type="region of interest" description="Disordered" evidence="2">
    <location>
        <begin position="356"/>
        <end position="385"/>
    </location>
</feature>
<dbReference type="PANTHER" id="PTHR35449">
    <property type="entry name" value="PROTEIN SIX6OS1"/>
    <property type="match status" value="1"/>
</dbReference>
<name>A0A6P8RMX5_GEOSA</name>
<dbReference type="GO" id="GO:0007129">
    <property type="term" value="P:homologous chromosome pairing at meiosis"/>
    <property type="evidence" value="ECO:0007669"/>
    <property type="project" value="TreeGrafter"/>
</dbReference>
<evidence type="ECO:0000313" key="5">
    <source>
        <dbReference type="RefSeq" id="XP_033806684.1"/>
    </source>
</evidence>
<dbReference type="OrthoDB" id="8961345at2759"/>
<dbReference type="GeneID" id="117363308"/>
<evidence type="ECO:0000313" key="6">
    <source>
        <dbReference type="RefSeq" id="XP_033806685.1"/>
    </source>
</evidence>
<keyword evidence="3" id="KW-1185">Reference proteome</keyword>
<accession>A0A6P8RMX5</accession>
<dbReference type="Pfam" id="PF15676">
    <property type="entry name" value="S6OS1"/>
    <property type="match status" value="1"/>
</dbReference>
<dbReference type="InterPro" id="IPR031380">
    <property type="entry name" value="SIX6OS1"/>
</dbReference>
<dbReference type="KEGG" id="gsh:117363308"/>
<dbReference type="RefSeq" id="XP_033806685.1">
    <property type="nucleotide sequence ID" value="XM_033950794.1"/>
</dbReference>
<gene>
    <name evidence="4 5 6" type="primary">C7H14orf39</name>
</gene>
<dbReference type="GO" id="GO:0000801">
    <property type="term" value="C:central element"/>
    <property type="evidence" value="ECO:0007669"/>
    <property type="project" value="TreeGrafter"/>
</dbReference>
<dbReference type="RefSeq" id="XP_033806683.1">
    <property type="nucleotide sequence ID" value="XM_033950792.1"/>
</dbReference>
<proteinExistence type="predicted"/>
<evidence type="ECO:0000313" key="4">
    <source>
        <dbReference type="RefSeq" id="XP_033806683.1"/>
    </source>
</evidence>
<feature type="compositionally biased region" description="Polar residues" evidence="2">
    <location>
        <begin position="357"/>
        <end position="382"/>
    </location>
</feature>
<evidence type="ECO:0000313" key="3">
    <source>
        <dbReference type="Proteomes" id="UP000515159"/>
    </source>
</evidence>